<evidence type="ECO:0000313" key="1">
    <source>
        <dbReference type="Proteomes" id="UP000095283"/>
    </source>
</evidence>
<dbReference type="Gene3D" id="1.10.10.10">
    <property type="entry name" value="Winged helix-like DNA-binding domain superfamily/Winged helix DNA-binding domain"/>
    <property type="match status" value="1"/>
</dbReference>
<dbReference type="Proteomes" id="UP000095283">
    <property type="component" value="Unplaced"/>
</dbReference>
<name>A0A1I7WSE9_HETBA</name>
<proteinExistence type="predicted"/>
<dbReference type="WBParaSite" id="Hba_08113">
    <property type="protein sequence ID" value="Hba_08113"/>
    <property type="gene ID" value="Hba_08113"/>
</dbReference>
<dbReference type="AlphaFoldDB" id="A0A1I7WSE9"/>
<accession>A0A1I7WSE9</accession>
<organism evidence="1 2">
    <name type="scientific">Heterorhabditis bacteriophora</name>
    <name type="common">Entomopathogenic nematode worm</name>
    <dbReference type="NCBI Taxonomy" id="37862"/>
    <lineage>
        <taxon>Eukaryota</taxon>
        <taxon>Metazoa</taxon>
        <taxon>Ecdysozoa</taxon>
        <taxon>Nematoda</taxon>
        <taxon>Chromadorea</taxon>
        <taxon>Rhabditida</taxon>
        <taxon>Rhabditina</taxon>
        <taxon>Rhabditomorpha</taxon>
        <taxon>Strongyloidea</taxon>
        <taxon>Heterorhabditidae</taxon>
        <taxon>Heterorhabditis</taxon>
    </lineage>
</organism>
<reference evidence="2" key="1">
    <citation type="submission" date="2016-11" db="UniProtKB">
        <authorList>
            <consortium name="WormBaseParasite"/>
        </authorList>
    </citation>
    <scope>IDENTIFICATION</scope>
</reference>
<protein>
    <submittedName>
        <fullName evidence="2">HTH_7 domain-containing protein</fullName>
    </submittedName>
</protein>
<evidence type="ECO:0000313" key="2">
    <source>
        <dbReference type="WBParaSite" id="Hba_08113"/>
    </source>
</evidence>
<dbReference type="InterPro" id="IPR036388">
    <property type="entry name" value="WH-like_DNA-bd_sf"/>
</dbReference>
<sequence>MQTGARITLPIQNQVERDRERVAVAKVVPLIYANDFALMRFCCTSSNQEVKQRKLLAILTKHLTREPSTNLQLNIGFEDFVTETSLEDEEGRGHSLVVDDGQLRAIAEVDPRKTTREITEELNVSQSGVRYLHRIGKLTNLDQWVLHELNESQKFSLQNLLYASLAQQKKKYFLITL</sequence>
<keyword evidence="1" id="KW-1185">Reference proteome</keyword>